<dbReference type="PROSITE" id="PS00028">
    <property type="entry name" value="ZINC_FINGER_C2H2_1"/>
    <property type="match status" value="1"/>
</dbReference>
<dbReference type="GO" id="GO:0008270">
    <property type="term" value="F:zinc ion binding"/>
    <property type="evidence" value="ECO:0007669"/>
    <property type="project" value="UniProtKB-KW"/>
</dbReference>
<sequence length="223" mass="24865">CVSVCYSTYHLSNVCSSQKRYHLPNGRRSKDDATVEVSIAKPLSPQPKEESNSPISPPNPTQHPPENLGSDKLPEATLLSKPVQKREPLKQLPINLKPQIHSSSPSPQKKHSPVNKTPESHNLTSGLPSPVTNPQPRPLRKAKCPHCSKEYAFRSGLTKHLKKDHSDKTSSTSSGNIKCNQCNSSHLTIMHLVNHLQPSHGTAIRIETLNFRNFEEFLAWKEE</sequence>
<proteinExistence type="predicted"/>
<keyword evidence="1" id="KW-0479">Metal-binding</keyword>
<feature type="non-terminal residue" evidence="4">
    <location>
        <position position="223"/>
    </location>
</feature>
<evidence type="ECO:0000313" key="4">
    <source>
        <dbReference type="EMBL" id="CAI8010429.1"/>
    </source>
</evidence>
<evidence type="ECO:0000313" key="5">
    <source>
        <dbReference type="Proteomes" id="UP001174909"/>
    </source>
</evidence>
<feature type="region of interest" description="Disordered" evidence="2">
    <location>
        <begin position="97"/>
        <end position="145"/>
    </location>
</feature>
<organism evidence="4 5">
    <name type="scientific">Geodia barretti</name>
    <name type="common">Barrett's horny sponge</name>
    <dbReference type="NCBI Taxonomy" id="519541"/>
    <lineage>
        <taxon>Eukaryota</taxon>
        <taxon>Metazoa</taxon>
        <taxon>Porifera</taxon>
        <taxon>Demospongiae</taxon>
        <taxon>Heteroscleromorpha</taxon>
        <taxon>Tetractinellida</taxon>
        <taxon>Astrophorina</taxon>
        <taxon>Geodiidae</taxon>
        <taxon>Geodia</taxon>
    </lineage>
</organism>
<dbReference type="InterPro" id="IPR013087">
    <property type="entry name" value="Znf_C2H2_type"/>
</dbReference>
<dbReference type="PANTHER" id="PTHR33936:SF25">
    <property type="entry name" value="C2H2-TYPE DOMAIN-CONTAINING PROTEIN"/>
    <property type="match status" value="1"/>
</dbReference>
<feature type="compositionally biased region" description="Polar residues" evidence="2">
    <location>
        <begin position="114"/>
        <end position="130"/>
    </location>
</feature>
<evidence type="ECO:0000256" key="1">
    <source>
        <dbReference type="PROSITE-ProRule" id="PRU00042"/>
    </source>
</evidence>
<name>A0AA35RFT4_GEOBA</name>
<feature type="non-terminal residue" evidence="4">
    <location>
        <position position="1"/>
    </location>
</feature>
<dbReference type="PROSITE" id="PS50157">
    <property type="entry name" value="ZINC_FINGER_C2H2_2"/>
    <property type="match status" value="1"/>
</dbReference>
<dbReference type="Proteomes" id="UP001174909">
    <property type="component" value="Unassembled WGS sequence"/>
</dbReference>
<dbReference type="AlphaFoldDB" id="A0AA35RFT4"/>
<keyword evidence="5" id="KW-1185">Reference proteome</keyword>
<feature type="region of interest" description="Disordered" evidence="2">
    <location>
        <begin position="157"/>
        <end position="177"/>
    </location>
</feature>
<feature type="domain" description="C2H2-type" evidence="3">
    <location>
        <begin position="142"/>
        <end position="170"/>
    </location>
</feature>
<evidence type="ECO:0000259" key="3">
    <source>
        <dbReference type="PROSITE" id="PS50157"/>
    </source>
</evidence>
<feature type="compositionally biased region" description="Low complexity" evidence="2">
    <location>
        <begin position="97"/>
        <end position="107"/>
    </location>
</feature>
<dbReference type="PANTHER" id="PTHR33936">
    <property type="entry name" value="PROTEIN CBG17840"/>
    <property type="match status" value="1"/>
</dbReference>
<keyword evidence="1" id="KW-0863">Zinc-finger</keyword>
<dbReference type="InterPro" id="IPR052797">
    <property type="entry name" value="RegFact_GeneExpr_CellDeath"/>
</dbReference>
<dbReference type="EMBL" id="CASHTH010001035">
    <property type="protein sequence ID" value="CAI8010429.1"/>
    <property type="molecule type" value="Genomic_DNA"/>
</dbReference>
<reference evidence="4" key="1">
    <citation type="submission" date="2023-03" db="EMBL/GenBank/DDBJ databases">
        <authorList>
            <person name="Steffen K."/>
            <person name="Cardenas P."/>
        </authorList>
    </citation>
    <scope>NUCLEOTIDE SEQUENCE</scope>
</reference>
<dbReference type="Gene3D" id="3.30.160.60">
    <property type="entry name" value="Classic Zinc Finger"/>
    <property type="match status" value="1"/>
</dbReference>
<gene>
    <name evidence="4" type="ORF">GBAR_LOCUS6875</name>
</gene>
<dbReference type="SMART" id="SM00355">
    <property type="entry name" value="ZnF_C2H2"/>
    <property type="match status" value="2"/>
</dbReference>
<feature type="region of interest" description="Disordered" evidence="2">
    <location>
        <begin position="22"/>
        <end position="73"/>
    </location>
</feature>
<protein>
    <recommendedName>
        <fullName evidence="3">C2H2-type domain-containing protein</fullName>
    </recommendedName>
</protein>
<keyword evidence="1" id="KW-0862">Zinc</keyword>
<evidence type="ECO:0000256" key="2">
    <source>
        <dbReference type="SAM" id="MobiDB-lite"/>
    </source>
</evidence>
<accession>A0AA35RFT4</accession>
<comment type="caution">
    <text evidence="4">The sequence shown here is derived from an EMBL/GenBank/DDBJ whole genome shotgun (WGS) entry which is preliminary data.</text>
</comment>